<comment type="caution">
    <text evidence="1">The sequence shown here is derived from an EMBL/GenBank/DDBJ whole genome shotgun (WGS) entry which is preliminary data.</text>
</comment>
<reference evidence="1" key="1">
    <citation type="submission" date="2017-10" db="EMBL/GenBank/DDBJ databases">
        <title>Genome sequence of cellulolytic Lachnospiraceae bacterium XHS1971 isolated from hotspring sediment.</title>
        <authorList>
            <person name="Vasudevan G."/>
            <person name="Joshi A.J."/>
            <person name="Hivarkar S."/>
            <person name="Lanjekar V.B."/>
            <person name="Dhakephalkar P.K."/>
            <person name="Dagar S."/>
        </authorList>
    </citation>
    <scope>NUCLEOTIDE SEQUENCE</scope>
    <source>
        <strain evidence="1">XHS1971</strain>
    </source>
</reference>
<gene>
    <name evidence="1" type="ORF">CS063_16315</name>
</gene>
<organism evidence="1 2">
    <name type="scientific">Sporanaerobium hydrogeniformans</name>
    <dbReference type="NCBI Taxonomy" id="3072179"/>
    <lineage>
        <taxon>Bacteria</taxon>
        <taxon>Bacillati</taxon>
        <taxon>Bacillota</taxon>
        <taxon>Clostridia</taxon>
        <taxon>Lachnospirales</taxon>
        <taxon>Lachnospiraceae</taxon>
        <taxon>Sporanaerobium</taxon>
    </lineage>
</organism>
<proteinExistence type="predicted"/>
<evidence type="ECO:0000313" key="1">
    <source>
        <dbReference type="EMBL" id="PHV69352.1"/>
    </source>
</evidence>
<evidence type="ECO:0000313" key="2">
    <source>
        <dbReference type="Proteomes" id="UP000224460"/>
    </source>
</evidence>
<sequence>MIKKHNRALTAMTLIISISIMTGCASGKLAYKEQGTSNAVAEVVAGSNEAKASPANPVTEVEYAEEDYYEPWEKDKVSTIILNGQSIEASGTGMTVENNKVTITEAGTYVVSGNLADGSIVINEQHKGIVRLILNGMQIHSSTSAPIYIEEAGKVILSLEEGTQNSLSDGTEYIFAGETTDEPNATLFSKADLTINGTGTLTVKANYNNAIVSKDDLNVMEGILVVNSVDDGIIGKDRVAIKDGQITINAQGDGIKSTNSTDASKGFIAIEGGKFNITAGADGIQAETNIAITGGEFVLETGGGSANAPQKVNQNPIGRGRQDRPMQQNQASTLETHQATTLTEKVVSEEEIASSAKGLKAVNDMTILGGKFTIDSADDSLHSNNTLTIEGGEMTLASGDDGVHSDTLLTVKGGDINITKSYEGLESADIILSGGNIHVVASDDGINVAGGNDGTSNGDVFNSTGNNTLTINEGYIVVNASGDGLDANGSIVMTGGTVLVNGPTNNGNGAFDYDGSFDVSGGLLIAAGSAGMMQGISTTSSQAAVLMNFSNTQKANTPISLLDSQGIQIATFAPIKDYQCVLVSSPEIKQGNTYTFSYGGAAEGTVVDGLYKEASYTGGSQVAASTLESIMTYLNESGITTGNPNGQLEGGRGSKGQRPAKENY</sequence>
<name>A0AC61D9U0_9FIRM</name>
<accession>A0AC61D9U0</accession>
<dbReference type="Proteomes" id="UP000224460">
    <property type="component" value="Unassembled WGS sequence"/>
</dbReference>
<keyword evidence="2" id="KW-1185">Reference proteome</keyword>
<protein>
    <submittedName>
        <fullName evidence="1">Dockerin type 1</fullName>
    </submittedName>
</protein>
<dbReference type="EMBL" id="PEDL01000032">
    <property type="protein sequence ID" value="PHV69352.1"/>
    <property type="molecule type" value="Genomic_DNA"/>
</dbReference>